<accession>A0A346Y4N4</accession>
<evidence type="ECO:0000313" key="3">
    <source>
        <dbReference type="Proteomes" id="UP000264006"/>
    </source>
</evidence>
<name>A0A346Y4N4_9ACTN</name>
<dbReference type="EMBL" id="CP031165">
    <property type="protein sequence ID" value="AXV09431.1"/>
    <property type="molecule type" value="Genomic_DNA"/>
</dbReference>
<organism evidence="2 3">
    <name type="scientific">Euzebya pacifica</name>
    <dbReference type="NCBI Taxonomy" id="1608957"/>
    <lineage>
        <taxon>Bacteria</taxon>
        <taxon>Bacillati</taxon>
        <taxon>Actinomycetota</taxon>
        <taxon>Nitriliruptoria</taxon>
        <taxon>Euzebyales</taxon>
    </lineage>
</organism>
<proteinExistence type="predicted"/>
<feature type="compositionally biased region" description="Basic and acidic residues" evidence="1">
    <location>
        <begin position="38"/>
        <end position="51"/>
    </location>
</feature>
<dbReference type="OrthoDB" id="9906817at2"/>
<dbReference type="Proteomes" id="UP000264006">
    <property type="component" value="Chromosome"/>
</dbReference>
<dbReference type="AlphaFoldDB" id="A0A346Y4N4"/>
<evidence type="ECO:0000256" key="1">
    <source>
        <dbReference type="SAM" id="MobiDB-lite"/>
    </source>
</evidence>
<keyword evidence="3" id="KW-1185">Reference proteome</keyword>
<sequence>MPITRVQNRKRPKNRDNTRERHAQDAAQARWLVNGSTESHEERLGLDKYDTEGDSASKTAQG</sequence>
<feature type="region of interest" description="Disordered" evidence="1">
    <location>
        <begin position="1"/>
        <end position="62"/>
    </location>
</feature>
<dbReference type="KEGG" id="euz:DVS28_a4770"/>
<dbReference type="RefSeq" id="WP_114593610.1">
    <property type="nucleotide sequence ID" value="NZ_CAXIBR010000067.1"/>
</dbReference>
<reference evidence="2 3" key="1">
    <citation type="submission" date="2018-09" db="EMBL/GenBank/DDBJ databases">
        <title>Complete genome sequence of Euzebya sp. DY32-46 isolated from seawater of Pacific Ocean.</title>
        <authorList>
            <person name="Xu L."/>
            <person name="Wu Y.-H."/>
            <person name="Xu X.-W."/>
        </authorList>
    </citation>
    <scope>NUCLEOTIDE SEQUENCE [LARGE SCALE GENOMIC DNA]</scope>
    <source>
        <strain evidence="2 3">DY32-46</strain>
    </source>
</reference>
<protein>
    <submittedName>
        <fullName evidence="2">Uncharacterized protein</fullName>
    </submittedName>
</protein>
<gene>
    <name evidence="2" type="ORF">DVS28_a4770</name>
</gene>
<feature type="compositionally biased region" description="Basic and acidic residues" evidence="1">
    <location>
        <begin position="14"/>
        <end position="24"/>
    </location>
</feature>
<evidence type="ECO:0000313" key="2">
    <source>
        <dbReference type="EMBL" id="AXV09431.1"/>
    </source>
</evidence>